<proteinExistence type="predicted"/>
<keyword evidence="2" id="KW-1185">Reference proteome</keyword>
<reference evidence="1 2" key="1">
    <citation type="submission" date="2024-08" db="EMBL/GenBank/DDBJ databases">
        <authorList>
            <person name="Lu H."/>
        </authorList>
    </citation>
    <scope>NUCLEOTIDE SEQUENCE [LARGE SCALE GENOMIC DNA]</scope>
    <source>
        <strain evidence="1 2">LYH14W</strain>
    </source>
</reference>
<dbReference type="EMBL" id="JBIGHV010000003">
    <property type="protein sequence ID" value="MFG6429834.1"/>
    <property type="molecule type" value="Genomic_DNA"/>
</dbReference>
<organism evidence="1 2">
    <name type="scientific">Pelomonas parva</name>
    <dbReference type="NCBI Taxonomy" id="3299032"/>
    <lineage>
        <taxon>Bacteria</taxon>
        <taxon>Pseudomonadati</taxon>
        <taxon>Pseudomonadota</taxon>
        <taxon>Betaproteobacteria</taxon>
        <taxon>Burkholderiales</taxon>
        <taxon>Sphaerotilaceae</taxon>
        <taxon>Roseateles</taxon>
    </lineage>
</organism>
<name>A0ABW7F132_9BURK</name>
<dbReference type="Proteomes" id="UP001606210">
    <property type="component" value="Unassembled WGS sequence"/>
</dbReference>
<protein>
    <recommendedName>
        <fullName evidence="3">ABM domain-containing protein</fullName>
    </recommendedName>
</protein>
<gene>
    <name evidence="1" type="ORF">ACG00Y_07940</name>
</gene>
<evidence type="ECO:0008006" key="3">
    <source>
        <dbReference type="Google" id="ProtNLM"/>
    </source>
</evidence>
<accession>A0ABW7F132</accession>
<dbReference type="RefSeq" id="WP_394477620.1">
    <property type="nucleotide sequence ID" value="NZ_JBIGHV010000003.1"/>
</dbReference>
<evidence type="ECO:0000313" key="2">
    <source>
        <dbReference type="Proteomes" id="UP001606210"/>
    </source>
</evidence>
<sequence length="120" mass="13128">MSATDLDQICIQVQLSRAPGLDAARLGAVSETIARRTGGCRGFEMAQGDDDGAYLNLLFATESLRETWHGLREELLGSDEFGEALRTACICVCTGSEGWDDYLLLHHFDPDEPLVDLADH</sequence>
<evidence type="ECO:0000313" key="1">
    <source>
        <dbReference type="EMBL" id="MFG6429834.1"/>
    </source>
</evidence>
<comment type="caution">
    <text evidence="1">The sequence shown here is derived from an EMBL/GenBank/DDBJ whole genome shotgun (WGS) entry which is preliminary data.</text>
</comment>